<dbReference type="EMBL" id="GBXM01030554">
    <property type="protein sequence ID" value="JAH78023.1"/>
    <property type="molecule type" value="Transcribed_RNA"/>
</dbReference>
<reference evidence="1" key="1">
    <citation type="submission" date="2014-11" db="EMBL/GenBank/DDBJ databases">
        <authorList>
            <person name="Amaro Gonzalez C."/>
        </authorList>
    </citation>
    <scope>NUCLEOTIDE SEQUENCE</scope>
</reference>
<sequence length="63" mass="7377">MTSRFHKSCLLFTISIRSYGKRVYAKFRRHLGQCPIDYGTRTGTYDWILLRTAFARFDPVLSG</sequence>
<evidence type="ECO:0000313" key="1">
    <source>
        <dbReference type="EMBL" id="JAH78023.1"/>
    </source>
</evidence>
<dbReference type="AlphaFoldDB" id="A0A0E9VLC2"/>
<organism evidence="1">
    <name type="scientific">Anguilla anguilla</name>
    <name type="common">European freshwater eel</name>
    <name type="synonym">Muraena anguilla</name>
    <dbReference type="NCBI Taxonomy" id="7936"/>
    <lineage>
        <taxon>Eukaryota</taxon>
        <taxon>Metazoa</taxon>
        <taxon>Chordata</taxon>
        <taxon>Craniata</taxon>
        <taxon>Vertebrata</taxon>
        <taxon>Euteleostomi</taxon>
        <taxon>Actinopterygii</taxon>
        <taxon>Neopterygii</taxon>
        <taxon>Teleostei</taxon>
        <taxon>Anguilliformes</taxon>
        <taxon>Anguillidae</taxon>
        <taxon>Anguilla</taxon>
    </lineage>
</organism>
<reference evidence="1" key="2">
    <citation type="journal article" date="2015" name="Fish Shellfish Immunol.">
        <title>Early steps in the European eel (Anguilla anguilla)-Vibrio vulnificus interaction in the gills: Role of the RtxA13 toxin.</title>
        <authorList>
            <person name="Callol A."/>
            <person name="Pajuelo D."/>
            <person name="Ebbesson L."/>
            <person name="Teles M."/>
            <person name="MacKenzie S."/>
            <person name="Amaro C."/>
        </authorList>
    </citation>
    <scope>NUCLEOTIDE SEQUENCE</scope>
</reference>
<protein>
    <submittedName>
        <fullName evidence="1">Uncharacterized protein</fullName>
    </submittedName>
</protein>
<proteinExistence type="predicted"/>
<accession>A0A0E9VLC2</accession>
<name>A0A0E9VLC2_ANGAN</name>